<dbReference type="InterPro" id="IPR003653">
    <property type="entry name" value="Peptidase_C48_C"/>
</dbReference>
<evidence type="ECO:0000256" key="2">
    <source>
        <dbReference type="ARBA" id="ARBA00022670"/>
    </source>
</evidence>
<protein>
    <recommendedName>
        <fullName evidence="9">PHD-type domain-containing protein</fullName>
    </recommendedName>
</protein>
<evidence type="ECO:0000256" key="5">
    <source>
        <dbReference type="ARBA" id="ARBA00022801"/>
    </source>
</evidence>
<reference evidence="10 11" key="1">
    <citation type="submission" date="2022-05" db="EMBL/GenBank/DDBJ databases">
        <authorList>
            <consortium name="Genoscope - CEA"/>
            <person name="William W."/>
        </authorList>
    </citation>
    <scope>NUCLEOTIDE SEQUENCE [LARGE SCALE GENOMIC DNA]</scope>
</reference>
<feature type="compositionally biased region" description="Polar residues" evidence="8">
    <location>
        <begin position="104"/>
        <end position="156"/>
    </location>
</feature>
<dbReference type="CDD" id="cd15489">
    <property type="entry name" value="PHD_SF"/>
    <property type="match status" value="1"/>
</dbReference>
<evidence type="ECO:0000256" key="1">
    <source>
        <dbReference type="ARBA" id="ARBA00005234"/>
    </source>
</evidence>
<name>A0ABN8N5I7_9CNID</name>
<feature type="domain" description="PHD-type" evidence="9">
    <location>
        <begin position="522"/>
        <end position="572"/>
    </location>
</feature>
<gene>
    <name evidence="10" type="ORF">PLOB_00048281</name>
</gene>
<feature type="non-terminal residue" evidence="10">
    <location>
        <position position="572"/>
    </location>
</feature>
<evidence type="ECO:0000256" key="7">
    <source>
        <dbReference type="PROSITE-ProRule" id="PRU00146"/>
    </source>
</evidence>
<proteinExistence type="inferred from homology"/>
<dbReference type="PROSITE" id="PS50016">
    <property type="entry name" value="ZF_PHD_2"/>
    <property type="match status" value="1"/>
</dbReference>
<evidence type="ECO:0000256" key="3">
    <source>
        <dbReference type="ARBA" id="ARBA00022723"/>
    </source>
</evidence>
<comment type="caution">
    <text evidence="10">The sequence shown here is derived from an EMBL/GenBank/DDBJ whole genome shotgun (WGS) entry which is preliminary data.</text>
</comment>
<keyword evidence="3" id="KW-0479">Metal-binding</keyword>
<keyword evidence="2" id="KW-0645">Protease</keyword>
<dbReference type="Pfam" id="PF02902">
    <property type="entry name" value="Peptidase_C48"/>
    <property type="match status" value="1"/>
</dbReference>
<dbReference type="Gene3D" id="3.40.395.10">
    <property type="entry name" value="Adenoviral Proteinase, Chain A"/>
    <property type="match status" value="1"/>
</dbReference>
<accession>A0ABN8N5I7</accession>
<feature type="compositionally biased region" description="Low complexity" evidence="8">
    <location>
        <begin position="158"/>
        <end position="172"/>
    </location>
</feature>
<evidence type="ECO:0000313" key="11">
    <source>
        <dbReference type="Proteomes" id="UP001159405"/>
    </source>
</evidence>
<evidence type="ECO:0000256" key="6">
    <source>
        <dbReference type="ARBA" id="ARBA00022833"/>
    </source>
</evidence>
<dbReference type="InterPro" id="IPR013083">
    <property type="entry name" value="Znf_RING/FYVE/PHD"/>
</dbReference>
<dbReference type="Gene3D" id="3.30.40.10">
    <property type="entry name" value="Zinc/RING finger domain, C3HC4 (zinc finger)"/>
    <property type="match status" value="1"/>
</dbReference>
<feature type="region of interest" description="Disordered" evidence="8">
    <location>
        <begin position="104"/>
        <end position="197"/>
    </location>
</feature>
<keyword evidence="11" id="KW-1185">Reference proteome</keyword>
<dbReference type="SUPFAM" id="SSF57903">
    <property type="entry name" value="FYVE/PHD zinc finger"/>
    <property type="match status" value="1"/>
</dbReference>
<dbReference type="PANTHER" id="PTHR34718:SF2">
    <property type="entry name" value="PHD-TYPE DOMAIN-CONTAINING PROTEIN"/>
    <property type="match status" value="1"/>
</dbReference>
<dbReference type="InterPro" id="IPR038765">
    <property type="entry name" value="Papain-like_cys_pep_sf"/>
</dbReference>
<dbReference type="SUPFAM" id="SSF54001">
    <property type="entry name" value="Cysteine proteinases"/>
    <property type="match status" value="1"/>
</dbReference>
<evidence type="ECO:0000256" key="8">
    <source>
        <dbReference type="SAM" id="MobiDB-lite"/>
    </source>
</evidence>
<dbReference type="PANTHER" id="PTHR34718">
    <property type="entry name" value="PHD-TYPE DOMAIN-CONTAINING PROTEIN"/>
    <property type="match status" value="1"/>
</dbReference>
<comment type="similarity">
    <text evidence="1">Belongs to the peptidase C48 family.</text>
</comment>
<evidence type="ECO:0000256" key="4">
    <source>
        <dbReference type="ARBA" id="ARBA00022771"/>
    </source>
</evidence>
<dbReference type="EMBL" id="CALNXK010000009">
    <property type="protein sequence ID" value="CAH3041503.1"/>
    <property type="molecule type" value="Genomic_DNA"/>
</dbReference>
<dbReference type="InterPro" id="IPR011011">
    <property type="entry name" value="Znf_FYVE_PHD"/>
</dbReference>
<dbReference type="InterPro" id="IPR019787">
    <property type="entry name" value="Znf_PHD-finger"/>
</dbReference>
<keyword evidence="6" id="KW-0862">Zinc</keyword>
<dbReference type="Proteomes" id="UP001159405">
    <property type="component" value="Unassembled WGS sequence"/>
</dbReference>
<evidence type="ECO:0000313" key="10">
    <source>
        <dbReference type="EMBL" id="CAH3041503.1"/>
    </source>
</evidence>
<keyword evidence="5" id="KW-0378">Hydrolase</keyword>
<sequence length="572" mass="65175">MTEIRDAVFPKIERNIDVAQQKQKQQYLKRTGGLKFTFNNGDTVLRRNMLQKTSKGHKMEDQWIGPYTVEGLDLVKGTCKLRAKDRRLLQRKINLKDLKLYREQSTSQTPSNDALLQESSAQQYPTRPQDSISAVPQNNQSGVSSVWQPTQSTQLSGAAVQQPAPTPTTSQPDVPATHRTAQSTSQPRGAGVQQPVRITTTRVETIDRDDLKFNVTFGDFDENQAYAMLQLIAKHFPKLPSTCLTEVLLPEALVHLCCHRLDMTYDQAETFLSLGGEDELGDFMAHLKNKVDKKTKKKRNNFGQKRKNCAQDGEVEFIKRCKMDEQAILKMQRPKFNLEPEDSAISKTAMLTDKHIQMAQELLHRQFPHIEGLMSPSISTVQQFPVMRQEFVQVLHTGGLHWVTVSTIGCKGNNKVNLYDSLYHGISPQNEEQIASLLFVDNAEHIEVSIPPVVQQTNGTDCGVYAIAFATALCNNLDPTSLKFNRRAIRDHLWQALQCGHLSMFPFEKRRPQDQNKLVKISVYCECRMPYNPPKDKMAECTGCKKWFHKECQQIADKVFKFARFQWRCKTC</sequence>
<organism evidence="10 11">
    <name type="scientific">Porites lobata</name>
    <dbReference type="NCBI Taxonomy" id="104759"/>
    <lineage>
        <taxon>Eukaryota</taxon>
        <taxon>Metazoa</taxon>
        <taxon>Cnidaria</taxon>
        <taxon>Anthozoa</taxon>
        <taxon>Hexacorallia</taxon>
        <taxon>Scleractinia</taxon>
        <taxon>Fungiina</taxon>
        <taxon>Poritidae</taxon>
        <taxon>Porites</taxon>
    </lineage>
</organism>
<keyword evidence="4 7" id="KW-0863">Zinc-finger</keyword>
<evidence type="ECO:0000259" key="9">
    <source>
        <dbReference type="PROSITE" id="PS50016"/>
    </source>
</evidence>